<protein>
    <submittedName>
        <fullName evidence="1">Uncharacterized protein</fullName>
    </submittedName>
</protein>
<proteinExistence type="predicted"/>
<gene>
    <name evidence="1" type="ORF">BLA27_27070</name>
</gene>
<accession>A0A1J6HQC6</accession>
<evidence type="ECO:0000313" key="2">
    <source>
        <dbReference type="Proteomes" id="UP000182985"/>
    </source>
</evidence>
<name>A0A1J6HQC6_9HYPH</name>
<evidence type="ECO:0000313" key="1">
    <source>
        <dbReference type="EMBL" id="OIS90383.1"/>
    </source>
</evidence>
<dbReference type="OrthoDB" id="510867at2"/>
<dbReference type="AlphaFoldDB" id="A0A1J6HQC6"/>
<keyword evidence="2" id="KW-1185">Reference proteome</keyword>
<organism evidence="1 2">
    <name type="scientific">Brucella cytisi</name>
    <dbReference type="NCBI Taxonomy" id="407152"/>
    <lineage>
        <taxon>Bacteria</taxon>
        <taxon>Pseudomonadati</taxon>
        <taxon>Pseudomonadota</taxon>
        <taxon>Alphaproteobacteria</taxon>
        <taxon>Hyphomicrobiales</taxon>
        <taxon>Brucellaceae</taxon>
        <taxon>Brucella/Ochrobactrum group</taxon>
        <taxon>Brucella</taxon>
    </lineage>
</organism>
<dbReference type="Proteomes" id="UP000182985">
    <property type="component" value="Unassembled WGS sequence"/>
</dbReference>
<sequence>MFDYITHYYPAEDPPFRNLSDAPDEDIPAILDALAARRLSGSKRVFGRRYVQFRRLTEEKMRSLFVQAGGRPVRKAPHYFILGKSDWFANLYANTRNVRLPLKQLDPDTTSFTYPDSVVSMRLGPAFGLPVDPVRPYHEKVFRLSELDSVVSEYGLPNDTPEEGDAYADYHLKEFERYIEAQIWADDPVAEWL</sequence>
<dbReference type="EMBL" id="MOEC01000055">
    <property type="protein sequence ID" value="OIS90383.1"/>
    <property type="molecule type" value="Genomic_DNA"/>
</dbReference>
<reference evidence="1 2" key="1">
    <citation type="submission" date="2016-10" db="EMBL/GenBank/DDBJ databases">
        <title>The Draft Genome Sequence of the Potato Rhizosphere Bacteria Ochrobactrum sp. IPA7.2.</title>
        <authorList>
            <person name="Gogoleva N.E."/>
            <person name="Khlopko Y.A."/>
            <person name="Burygin G.L."/>
            <person name="Plotnikov A.O."/>
        </authorList>
    </citation>
    <scope>NUCLEOTIDE SEQUENCE [LARGE SCALE GENOMIC DNA]</scope>
    <source>
        <strain evidence="1 2">IPA7.2</strain>
    </source>
</reference>
<comment type="caution">
    <text evidence="1">The sequence shown here is derived from an EMBL/GenBank/DDBJ whole genome shotgun (WGS) entry which is preliminary data.</text>
</comment>
<dbReference type="RefSeq" id="WP_071634461.1">
    <property type="nucleotide sequence ID" value="NZ_MOEC01000055.1"/>
</dbReference>